<proteinExistence type="predicted"/>
<evidence type="ECO:0000313" key="1">
    <source>
        <dbReference type="EMBL" id="ADJ23522.1"/>
    </source>
</evidence>
<dbReference type="KEGG" id="hdn:Hden_1715"/>
<accession>D8JYS0</accession>
<dbReference type="HOGENOM" id="CLU_2584989_0_0_5"/>
<dbReference type="RefSeq" id="WP_013215681.1">
    <property type="nucleotide sequence ID" value="NC_014313.1"/>
</dbReference>
<evidence type="ECO:0000313" key="2">
    <source>
        <dbReference type="Proteomes" id="UP000002033"/>
    </source>
</evidence>
<protein>
    <submittedName>
        <fullName evidence="1">Uncharacterized protein</fullName>
    </submittedName>
</protein>
<name>D8JYS0_HYPDA</name>
<sequence length="81" mass="8656">MKFAAYTEETIWAVEDTEEAARSEGEATMQELGSTADAASLKVAPIDDDLVEALAQAEASGEDVLFDLIDGELCEVETVET</sequence>
<dbReference type="EMBL" id="CP002083">
    <property type="protein sequence ID" value="ADJ23522.1"/>
    <property type="molecule type" value="Genomic_DNA"/>
</dbReference>
<dbReference type="AlphaFoldDB" id="D8JYS0"/>
<organism evidence="1 2">
    <name type="scientific">Hyphomicrobium denitrificans (strain ATCC 51888 / DSM 1869 / NCIMB 11706 / TK 0415)</name>
    <dbReference type="NCBI Taxonomy" id="582899"/>
    <lineage>
        <taxon>Bacteria</taxon>
        <taxon>Pseudomonadati</taxon>
        <taxon>Pseudomonadota</taxon>
        <taxon>Alphaproteobacteria</taxon>
        <taxon>Hyphomicrobiales</taxon>
        <taxon>Hyphomicrobiaceae</taxon>
        <taxon>Hyphomicrobium</taxon>
    </lineage>
</organism>
<reference evidence="2" key="1">
    <citation type="journal article" date="2011" name="J. Bacteriol.">
        <title>Genome sequences of eight morphologically diverse alphaproteobacteria.</title>
        <authorList>
            <consortium name="US DOE Joint Genome Institute"/>
            <person name="Brown P.J."/>
            <person name="Kysela D.T."/>
            <person name="Buechlein A."/>
            <person name="Hemmerich C."/>
            <person name="Brun Y.V."/>
        </authorList>
    </citation>
    <scope>NUCLEOTIDE SEQUENCE [LARGE SCALE GENOMIC DNA]</scope>
    <source>
        <strain evidence="2">ATCC 51888 / DSM 1869 / NCIB 11706 / TK 0415</strain>
    </source>
</reference>
<dbReference type="OrthoDB" id="7933375at2"/>
<keyword evidence="2" id="KW-1185">Reference proteome</keyword>
<gene>
    <name evidence="1" type="ordered locus">Hden_1715</name>
</gene>
<dbReference type="Proteomes" id="UP000002033">
    <property type="component" value="Chromosome"/>
</dbReference>